<name>A0ABD0NRQ1_CIRMR</name>
<evidence type="ECO:0000256" key="1">
    <source>
        <dbReference type="SAM" id="MobiDB-lite"/>
    </source>
</evidence>
<feature type="region of interest" description="Disordered" evidence="1">
    <location>
        <begin position="32"/>
        <end position="57"/>
    </location>
</feature>
<accession>A0ABD0NRQ1</accession>
<organism evidence="2 3">
    <name type="scientific">Cirrhinus mrigala</name>
    <name type="common">Mrigala</name>
    <dbReference type="NCBI Taxonomy" id="683832"/>
    <lineage>
        <taxon>Eukaryota</taxon>
        <taxon>Metazoa</taxon>
        <taxon>Chordata</taxon>
        <taxon>Craniata</taxon>
        <taxon>Vertebrata</taxon>
        <taxon>Euteleostomi</taxon>
        <taxon>Actinopterygii</taxon>
        <taxon>Neopterygii</taxon>
        <taxon>Teleostei</taxon>
        <taxon>Ostariophysi</taxon>
        <taxon>Cypriniformes</taxon>
        <taxon>Cyprinidae</taxon>
        <taxon>Labeoninae</taxon>
        <taxon>Labeonini</taxon>
        <taxon>Cirrhinus</taxon>
    </lineage>
</organism>
<gene>
    <name evidence="2" type="ORF">M9458_039683</name>
</gene>
<feature type="non-terminal residue" evidence="2">
    <location>
        <position position="1"/>
    </location>
</feature>
<sequence>VVSHLPAPLPLHVRTRSRWFLRCVIAQRLRVQTVSHGRRSAQRKTPSPKYRNSKEMT</sequence>
<protein>
    <submittedName>
        <fullName evidence="2">Uncharacterized protein</fullName>
    </submittedName>
</protein>
<evidence type="ECO:0000313" key="3">
    <source>
        <dbReference type="Proteomes" id="UP001529510"/>
    </source>
</evidence>
<reference evidence="2 3" key="1">
    <citation type="submission" date="2024-05" db="EMBL/GenBank/DDBJ databases">
        <title>Genome sequencing and assembly of Indian major carp, Cirrhinus mrigala (Hamilton, 1822).</title>
        <authorList>
            <person name="Mohindra V."/>
            <person name="Chowdhury L.M."/>
            <person name="Lal K."/>
            <person name="Jena J.K."/>
        </authorList>
    </citation>
    <scope>NUCLEOTIDE SEQUENCE [LARGE SCALE GENOMIC DNA]</scope>
    <source>
        <strain evidence="2">CM1030</strain>
        <tissue evidence="2">Blood</tissue>
    </source>
</reference>
<keyword evidence="3" id="KW-1185">Reference proteome</keyword>
<feature type="non-terminal residue" evidence="2">
    <location>
        <position position="57"/>
    </location>
</feature>
<dbReference type="AlphaFoldDB" id="A0ABD0NRQ1"/>
<comment type="caution">
    <text evidence="2">The sequence shown here is derived from an EMBL/GenBank/DDBJ whole genome shotgun (WGS) entry which is preliminary data.</text>
</comment>
<dbReference type="Proteomes" id="UP001529510">
    <property type="component" value="Unassembled WGS sequence"/>
</dbReference>
<evidence type="ECO:0000313" key="2">
    <source>
        <dbReference type="EMBL" id="KAL0163930.1"/>
    </source>
</evidence>
<proteinExistence type="predicted"/>
<dbReference type="EMBL" id="JAMKFB020000020">
    <property type="protein sequence ID" value="KAL0163930.1"/>
    <property type="molecule type" value="Genomic_DNA"/>
</dbReference>